<dbReference type="InterPro" id="IPR031322">
    <property type="entry name" value="Shikimate/glucono_kinase"/>
</dbReference>
<dbReference type="EMBL" id="CP077693">
    <property type="protein sequence ID" value="QXR51562.1"/>
    <property type="molecule type" value="Genomic_DNA"/>
</dbReference>
<dbReference type="EMBL" id="AAKTSM010000001">
    <property type="protein sequence ID" value="ECV6294310.1"/>
    <property type="molecule type" value="Genomic_DNA"/>
</dbReference>
<dbReference type="EMBL" id="AAKTRA010000001">
    <property type="protein sequence ID" value="ECV6113025.1"/>
    <property type="molecule type" value="Genomic_DNA"/>
</dbReference>
<evidence type="ECO:0000313" key="4">
    <source>
        <dbReference type="EMBL" id="QXR51562.1"/>
    </source>
</evidence>
<reference evidence="1" key="2">
    <citation type="submission" date="2019-09" db="EMBL/GenBank/DDBJ databases">
        <authorList>
            <person name="Ashton P.M."/>
            <person name="Dallman T."/>
            <person name="Nair S."/>
            <person name="De Pinna E."/>
            <person name="Peters T."/>
            <person name="Grant K."/>
        </authorList>
    </citation>
    <scope>NUCLEOTIDE SEQUENCE</scope>
    <source>
        <strain evidence="1">801510</strain>
        <strain evidence="2">804072</strain>
    </source>
</reference>
<evidence type="ECO:0000313" key="2">
    <source>
        <dbReference type="EMBL" id="ECV6294310.1"/>
    </source>
</evidence>
<protein>
    <submittedName>
        <fullName evidence="1">Uncharacterized protein</fullName>
    </submittedName>
</protein>
<name>A0A2T6WWL1_SALET</name>
<dbReference type="RefSeq" id="WP_021294099.1">
    <property type="nucleotide sequence ID" value="NZ_CP077691.1"/>
</dbReference>
<dbReference type="EMBL" id="CP077691">
    <property type="protein sequence ID" value="QXR42194.1"/>
    <property type="molecule type" value="Genomic_DNA"/>
</dbReference>
<dbReference type="InterPro" id="IPR027417">
    <property type="entry name" value="P-loop_NTPase"/>
</dbReference>
<dbReference type="Gene3D" id="3.40.50.300">
    <property type="entry name" value="P-loop containing nucleotide triphosphate hydrolases"/>
    <property type="match status" value="1"/>
</dbReference>
<organism evidence="1">
    <name type="scientific">Salmonella enterica I</name>
    <dbReference type="NCBI Taxonomy" id="59201"/>
    <lineage>
        <taxon>Bacteria</taxon>
        <taxon>Pseudomonadati</taxon>
        <taxon>Pseudomonadota</taxon>
        <taxon>Gammaproteobacteria</taxon>
        <taxon>Enterobacterales</taxon>
        <taxon>Enterobacteriaceae</taxon>
        <taxon>Salmonella</taxon>
    </lineage>
</organism>
<dbReference type="AlphaFoldDB" id="A0A2T6WWL1"/>
<evidence type="ECO:0000313" key="1">
    <source>
        <dbReference type="EMBL" id="ECV6113025.1"/>
    </source>
</evidence>
<reference evidence="3" key="3">
    <citation type="submission" date="2021-05" db="EMBL/GenBank/DDBJ databases">
        <title>Whole genome sequencing of cultured pathogen.</title>
        <authorList>
            <person name="Hoffmann M."/>
            <person name="Balkey M."/>
            <person name="Luo Y."/>
        </authorList>
    </citation>
    <scope>NUCLEOTIDE SEQUENCE</scope>
    <source>
        <strain evidence="4">CFSAN058605</strain>
        <strain evidence="3">CFSAN058620</strain>
    </source>
</reference>
<dbReference type="Pfam" id="PF01202">
    <property type="entry name" value="SKI"/>
    <property type="match status" value="1"/>
</dbReference>
<accession>A0A2T6WWL1</accession>
<sequence length="172" mass="19437">MSITIRGEDATCLFEILSDPKAICIEGHTGSGKTTAGKKIAEKFGAKFFDTDSYIIKDPASDVIKPYEDMVDIAKLSKELNEEKGKKIIAGICLRKILRLAKTSEEPIFIYIKCISRTSSQWIEENILEDLREGVIGIDNIPEPHASDYRYILEMNPQHNADIIFERLEENN</sequence>
<dbReference type="SUPFAM" id="SSF52540">
    <property type="entry name" value="P-loop containing nucleoside triphosphate hydrolases"/>
    <property type="match status" value="1"/>
</dbReference>
<proteinExistence type="predicted"/>
<evidence type="ECO:0000313" key="3">
    <source>
        <dbReference type="EMBL" id="QXR42194.1"/>
    </source>
</evidence>
<gene>
    <name evidence="3" type="ORF">DAX98_009945</name>
    <name evidence="4" type="ORF">DAY14_009655</name>
    <name evidence="1" type="ORF">F2V23_01205</name>
    <name evidence="2" type="ORF">F3E26_01445</name>
</gene>
<reference evidence="3" key="1">
    <citation type="submission" date="2018-04" db="EMBL/GenBank/DDBJ databases">
        <authorList>
            <person name="Bell R."/>
        </authorList>
    </citation>
    <scope>NUCLEOTIDE SEQUENCE</scope>
    <source>
        <strain evidence="4">CFSAN058605</strain>
        <strain evidence="3">CFSAN058620</strain>
    </source>
</reference>